<evidence type="ECO:0000313" key="2">
    <source>
        <dbReference type="Proteomes" id="UP001549098"/>
    </source>
</evidence>
<organism evidence="1 2">
    <name type="scientific">Paenibacillus favisporus</name>
    <dbReference type="NCBI Taxonomy" id="221028"/>
    <lineage>
        <taxon>Bacteria</taxon>
        <taxon>Bacillati</taxon>
        <taxon>Bacillota</taxon>
        <taxon>Bacilli</taxon>
        <taxon>Bacillales</taxon>
        <taxon>Paenibacillaceae</taxon>
        <taxon>Paenibacillus</taxon>
    </lineage>
</organism>
<evidence type="ECO:0000313" key="1">
    <source>
        <dbReference type="EMBL" id="MET3547298.1"/>
    </source>
</evidence>
<comment type="caution">
    <text evidence="1">The sequence shown here is derived from an EMBL/GenBank/DDBJ whole genome shotgun (WGS) entry which is preliminary data.</text>
</comment>
<dbReference type="PANTHER" id="PTHR48100:SF1">
    <property type="entry name" value="HISTIDINE PHOSPHATASE FAMILY PROTEIN-RELATED"/>
    <property type="match status" value="1"/>
</dbReference>
<dbReference type="EMBL" id="JBEPLV010000004">
    <property type="protein sequence ID" value="MET3547298.1"/>
    <property type="molecule type" value="Genomic_DNA"/>
</dbReference>
<dbReference type="Pfam" id="PF00300">
    <property type="entry name" value="His_Phos_1"/>
    <property type="match status" value="1"/>
</dbReference>
<protein>
    <submittedName>
        <fullName evidence="1">Broad specificity phosphatase PhoE</fullName>
    </submittedName>
</protein>
<gene>
    <name evidence="1" type="ORF">ABID47_003914</name>
</gene>
<name>A0ABV2F6C9_9BACL</name>
<dbReference type="PANTHER" id="PTHR48100">
    <property type="entry name" value="BROAD-SPECIFICITY PHOSPHATASE YOR283W-RELATED"/>
    <property type="match status" value="1"/>
</dbReference>
<dbReference type="RefSeq" id="WP_354499210.1">
    <property type="nucleotide sequence ID" value="NZ_JBEPLV010000004.1"/>
</dbReference>
<dbReference type="CDD" id="cd07067">
    <property type="entry name" value="HP_PGM_like"/>
    <property type="match status" value="1"/>
</dbReference>
<dbReference type="Gene3D" id="3.40.50.1240">
    <property type="entry name" value="Phosphoglycerate mutase-like"/>
    <property type="match status" value="1"/>
</dbReference>
<proteinExistence type="predicted"/>
<dbReference type="InterPro" id="IPR029033">
    <property type="entry name" value="His_PPase_superfam"/>
</dbReference>
<dbReference type="InterPro" id="IPR013078">
    <property type="entry name" value="His_Pase_superF_clade-1"/>
</dbReference>
<dbReference type="Proteomes" id="UP001549098">
    <property type="component" value="Unassembled WGS sequence"/>
</dbReference>
<dbReference type="InterPro" id="IPR050275">
    <property type="entry name" value="PGM_Phosphatase"/>
</dbReference>
<sequence>MKRNTNALCQGGPFMNPIATSTTFYLVRHGTKVRAIGDVPLSPEGVLEARQTARHLGRLPLAAIVSSPLRRAADTAGYIAEASGLPVHTDVRLRERANWGDLPGQTFEAFVRMWERCTNDRDYVPPVGDSARQAGDRLSSLLSEQALQHPGQHLALVTHGGLITDFLLNTFPESELNRWHPSFVSRQSELVPECSITTVLSGGHGGFVLAGFASIQHLQK</sequence>
<dbReference type="SUPFAM" id="SSF53254">
    <property type="entry name" value="Phosphoglycerate mutase-like"/>
    <property type="match status" value="1"/>
</dbReference>
<keyword evidence="2" id="KW-1185">Reference proteome</keyword>
<reference evidence="1 2" key="1">
    <citation type="submission" date="2024-06" db="EMBL/GenBank/DDBJ databases">
        <title>Genomic Encyclopedia of Type Strains, Phase IV (KMG-IV): sequencing the most valuable type-strain genomes for metagenomic binning, comparative biology and taxonomic classification.</title>
        <authorList>
            <person name="Goeker M."/>
        </authorList>
    </citation>
    <scope>NUCLEOTIDE SEQUENCE [LARGE SCALE GENOMIC DNA]</scope>
    <source>
        <strain evidence="1 2">DSM 17253</strain>
    </source>
</reference>
<accession>A0ABV2F6C9</accession>
<dbReference type="SMART" id="SM00855">
    <property type="entry name" value="PGAM"/>
    <property type="match status" value="1"/>
</dbReference>